<dbReference type="InterPro" id="IPR041371">
    <property type="entry name" value="GH92_N"/>
</dbReference>
<gene>
    <name evidence="7" type="ORF">GCM10011378_10470</name>
</gene>
<evidence type="ECO:0000313" key="8">
    <source>
        <dbReference type="Proteomes" id="UP000601361"/>
    </source>
</evidence>
<dbReference type="InterPro" id="IPR014718">
    <property type="entry name" value="GH-type_carb-bd"/>
</dbReference>
<dbReference type="Gene3D" id="1.20.1050.60">
    <property type="entry name" value="alpha-1,2-mannosidase"/>
    <property type="match status" value="1"/>
</dbReference>
<keyword evidence="3" id="KW-0106">Calcium</keyword>
<feature type="signal peptide" evidence="4">
    <location>
        <begin position="1"/>
        <end position="39"/>
    </location>
</feature>
<keyword evidence="4" id="KW-0732">Signal</keyword>
<evidence type="ECO:0000256" key="3">
    <source>
        <dbReference type="ARBA" id="ARBA00022837"/>
    </source>
</evidence>
<protein>
    <submittedName>
        <fullName evidence="7">Sugar hydrolase</fullName>
    </submittedName>
</protein>
<evidence type="ECO:0000256" key="1">
    <source>
        <dbReference type="ARBA" id="ARBA00001913"/>
    </source>
</evidence>
<dbReference type="EMBL" id="BMGS01000002">
    <property type="protein sequence ID" value="GGG36079.1"/>
    <property type="molecule type" value="Genomic_DNA"/>
</dbReference>
<dbReference type="Pfam" id="PF07971">
    <property type="entry name" value="Glyco_hydro_92"/>
    <property type="match status" value="1"/>
</dbReference>
<accession>A0ABQ1WM27</accession>
<proteinExistence type="predicted"/>
<name>A0ABQ1WM27_9BACT</name>
<keyword evidence="8" id="KW-1185">Reference proteome</keyword>
<dbReference type="Gene3D" id="1.20.1610.10">
    <property type="entry name" value="alpha-1,2-mannosidases domains"/>
    <property type="match status" value="1"/>
</dbReference>
<dbReference type="InterPro" id="IPR005887">
    <property type="entry name" value="GH92_a_mannosidase_put"/>
</dbReference>
<feature type="domain" description="Glycosyl hydrolase family 92 N-terminal" evidence="6">
    <location>
        <begin position="53"/>
        <end position="311"/>
    </location>
</feature>
<dbReference type="GO" id="GO:0016787">
    <property type="term" value="F:hydrolase activity"/>
    <property type="evidence" value="ECO:0007669"/>
    <property type="project" value="UniProtKB-KW"/>
</dbReference>
<evidence type="ECO:0000256" key="4">
    <source>
        <dbReference type="SAM" id="SignalP"/>
    </source>
</evidence>
<feature type="chain" id="PRO_5046770037" evidence="4">
    <location>
        <begin position="40"/>
        <end position="788"/>
    </location>
</feature>
<sequence>MTICLYPTFPTFPASTLLRLKLMKLSLLAALLTALPTLAQTPKPAENLVQYAHPIVGTQRMGHTFPGATVPFGMVQLSPDTDTISYELNGKYNPKVYEYCAGYQYEDNTIVGFSHTHFSGTGHSDLGDFLIMPTTGPLQLNPGTADKPQSGFRSAFSHKNEVAEPAYYRVKLDDHNILAELTATNRVGMHQYTFPKADEAHIILDLTAGIYNYPDKNVWTFVRVENDSLVTGYRQTHGWARTRTQYFALQFSKPFRQYGARNYAKKQAYRGFWGRFDQAHNFPEQAGEQLRLYFDFKTEAGEKIKLKMALSSVSTEGGLRNLRAELPGWNFEQVKRQGQEQWQQELSKVTIQSPKRVDKDNFYTALYHAFLSPTTYQDVDGQYRGLDQNIHKAEGFTNYTTFSLWDTYRALHPLFNVVQPQRNADMIQSMLAHYQQSAEHMLPVWSHYANENWCMIGYHAVPVVADAIIKGNAPFDANKALDACVTTARQQWYDGIGDYLRLGYVPEDKSGSSVSKTLEYAYDDWCIAQAARKLGRQDIEQEFSKRAQNWQNVYDQRIGFMRPRLSDGSFRREFDVLSTHNQGFIEGNAWNYSLYVPQDPAALIAKMGGNARFVPHLDSLFTMHLPDKFFAETEDITRDGIIGNYVHGNEPAHHAAYLYNWTNQPWKTQARVRMILPKMYRPTPDGLGGNDDCGQMSAWYIFSALGFYPVAPGSPEYALGSPAIHGATLRLSTGKTFRITVKNQSDKNVYVKEARLNGQKLTRPFLNHQDILNGGELVFTMAARPSEG</sequence>
<dbReference type="Proteomes" id="UP000601361">
    <property type="component" value="Unassembled WGS sequence"/>
</dbReference>
<comment type="caution">
    <text evidence="7">The sequence shown here is derived from an EMBL/GenBank/DDBJ whole genome shotgun (WGS) entry which is preliminary data.</text>
</comment>
<dbReference type="PANTHER" id="PTHR12143">
    <property type="entry name" value="PEPTIDE N-GLYCANASE PNGASE -RELATED"/>
    <property type="match status" value="1"/>
</dbReference>
<dbReference type="Pfam" id="PF17678">
    <property type="entry name" value="Glyco_hydro_92N"/>
    <property type="match status" value="1"/>
</dbReference>
<comment type="subunit">
    <text evidence="2">Monomer.</text>
</comment>
<dbReference type="Gene3D" id="3.30.2080.10">
    <property type="entry name" value="GH92 mannosidase domain"/>
    <property type="match status" value="1"/>
</dbReference>
<dbReference type="InterPro" id="IPR012939">
    <property type="entry name" value="Glyco_hydro_92"/>
</dbReference>
<dbReference type="SUPFAM" id="SSF48208">
    <property type="entry name" value="Six-hairpin glycosidases"/>
    <property type="match status" value="1"/>
</dbReference>
<evidence type="ECO:0000259" key="5">
    <source>
        <dbReference type="Pfam" id="PF07971"/>
    </source>
</evidence>
<organism evidence="7 8">
    <name type="scientific">Hymenobacter glacieicola</name>
    <dbReference type="NCBI Taxonomy" id="1562124"/>
    <lineage>
        <taxon>Bacteria</taxon>
        <taxon>Pseudomonadati</taxon>
        <taxon>Bacteroidota</taxon>
        <taxon>Cytophagia</taxon>
        <taxon>Cytophagales</taxon>
        <taxon>Hymenobacteraceae</taxon>
        <taxon>Hymenobacter</taxon>
    </lineage>
</organism>
<keyword evidence="7" id="KW-0378">Hydrolase</keyword>
<evidence type="ECO:0000313" key="7">
    <source>
        <dbReference type="EMBL" id="GGG36079.1"/>
    </source>
</evidence>
<comment type="cofactor">
    <cofactor evidence="1">
        <name>Ca(2+)</name>
        <dbReference type="ChEBI" id="CHEBI:29108"/>
    </cofactor>
</comment>
<reference evidence="8" key="1">
    <citation type="journal article" date="2019" name="Int. J. Syst. Evol. Microbiol.">
        <title>The Global Catalogue of Microorganisms (GCM) 10K type strain sequencing project: providing services to taxonomists for standard genome sequencing and annotation.</title>
        <authorList>
            <consortium name="The Broad Institute Genomics Platform"/>
            <consortium name="The Broad Institute Genome Sequencing Center for Infectious Disease"/>
            <person name="Wu L."/>
            <person name="Ma J."/>
        </authorList>
    </citation>
    <scope>NUCLEOTIDE SEQUENCE [LARGE SCALE GENOMIC DNA]</scope>
    <source>
        <strain evidence="8">CGMCC 1.12990</strain>
    </source>
</reference>
<dbReference type="Gene3D" id="2.70.98.10">
    <property type="match status" value="1"/>
</dbReference>
<evidence type="ECO:0000259" key="6">
    <source>
        <dbReference type="Pfam" id="PF17678"/>
    </source>
</evidence>
<feature type="domain" description="Glycosyl hydrolase family 92" evidence="5">
    <location>
        <begin position="320"/>
        <end position="782"/>
    </location>
</feature>
<dbReference type="NCBIfam" id="TIGR01180">
    <property type="entry name" value="aman2_put"/>
    <property type="match status" value="1"/>
</dbReference>
<dbReference type="InterPro" id="IPR050883">
    <property type="entry name" value="PNGase"/>
</dbReference>
<dbReference type="InterPro" id="IPR008928">
    <property type="entry name" value="6-hairpin_glycosidase_sf"/>
</dbReference>
<dbReference type="PANTHER" id="PTHR12143:SF39">
    <property type="entry name" value="SECRETED PROTEIN"/>
    <property type="match status" value="1"/>
</dbReference>
<evidence type="ECO:0000256" key="2">
    <source>
        <dbReference type="ARBA" id="ARBA00011245"/>
    </source>
</evidence>